<dbReference type="RefSeq" id="WP_127096368.1">
    <property type="nucleotide sequence ID" value="NZ_CP031423.1"/>
</dbReference>
<dbReference type="SUPFAM" id="SSF74650">
    <property type="entry name" value="Galactose mutarotase-like"/>
    <property type="match status" value="1"/>
</dbReference>
<sequence>MVPLSGVAYALERGEYRASIAGVGASLRALTFGGRALVADYAPDVMRPAMSGAVLVPWPNRIADARYVFAGETHELIVNEAATRTASHGLVAWQEFAAAARTASSVVLHAVLAPQPGYPWRLSVEVAYALEEDGLHQSLTVTNESGSPAPVGLGSHPYLVAGPPVDDAVADWTLTLPADDVLLTDDRFLPTHLVPVTVAAGGAYDFREGKRLHSAVVNHAFTRLRRSADGLAHARLVRDDGTGVELAWDGDWVQVYTADEPSGGLRRYAVAIEPMTCPPDAFRSGVGLRVVDPGGSTTMRWVLQARG</sequence>
<dbReference type="GO" id="GO:0030246">
    <property type="term" value="F:carbohydrate binding"/>
    <property type="evidence" value="ECO:0007669"/>
    <property type="project" value="InterPro"/>
</dbReference>
<dbReference type="EC" id="5.1.3.3" evidence="1"/>
<reference evidence="1 2" key="1">
    <citation type="submission" date="2018-08" db="EMBL/GenBank/DDBJ databases">
        <title>Microbacterium lemovicicum sp. nov., a bacterium isolated from a natural uranium-rich soil.</title>
        <authorList>
            <person name="ORTET P."/>
        </authorList>
    </citation>
    <scope>NUCLEOTIDE SEQUENCE [LARGE SCALE GENOMIC DNA]</scope>
    <source>
        <strain evidence="1 2">Viu22</strain>
    </source>
</reference>
<dbReference type="Proteomes" id="UP000276888">
    <property type="component" value="Chromosome"/>
</dbReference>
<dbReference type="CDD" id="cd09022">
    <property type="entry name" value="Aldose_epim_Ec_YihR"/>
    <property type="match status" value="1"/>
</dbReference>
<evidence type="ECO:0000313" key="1">
    <source>
        <dbReference type="EMBL" id="AZS37867.1"/>
    </source>
</evidence>
<dbReference type="InterPro" id="IPR011013">
    <property type="entry name" value="Gal_mutarotase_sf_dom"/>
</dbReference>
<dbReference type="PANTHER" id="PTHR10091">
    <property type="entry name" value="ALDOSE-1-EPIMERASE"/>
    <property type="match status" value="1"/>
</dbReference>
<dbReference type="KEGG" id="mlv:CVS47_02514"/>
<proteinExistence type="predicted"/>
<dbReference type="GO" id="GO:0006006">
    <property type="term" value="P:glucose metabolic process"/>
    <property type="evidence" value="ECO:0007669"/>
    <property type="project" value="TreeGrafter"/>
</dbReference>
<dbReference type="Gene3D" id="2.70.98.10">
    <property type="match status" value="1"/>
</dbReference>
<dbReference type="GO" id="GO:0033499">
    <property type="term" value="P:galactose catabolic process via UDP-galactose, Leloir pathway"/>
    <property type="evidence" value="ECO:0007669"/>
    <property type="project" value="TreeGrafter"/>
</dbReference>
<dbReference type="EMBL" id="CP031423">
    <property type="protein sequence ID" value="AZS37867.1"/>
    <property type="molecule type" value="Genomic_DNA"/>
</dbReference>
<gene>
    <name evidence="1" type="primary">galM_2</name>
    <name evidence="1" type="ORF">CVS47_02514</name>
</gene>
<evidence type="ECO:0000313" key="2">
    <source>
        <dbReference type="Proteomes" id="UP000276888"/>
    </source>
</evidence>
<name>A0A3Q9IZR4_9MICO</name>
<accession>A0A3Q9IZR4</accession>
<dbReference type="InterPro" id="IPR014718">
    <property type="entry name" value="GH-type_carb-bd"/>
</dbReference>
<dbReference type="Pfam" id="PF01263">
    <property type="entry name" value="Aldose_epim"/>
    <property type="match status" value="1"/>
</dbReference>
<dbReference type="GO" id="GO:0004034">
    <property type="term" value="F:aldose 1-epimerase activity"/>
    <property type="evidence" value="ECO:0007669"/>
    <property type="project" value="UniProtKB-EC"/>
</dbReference>
<dbReference type="PANTHER" id="PTHR10091:SF0">
    <property type="entry name" value="GALACTOSE MUTAROTASE"/>
    <property type="match status" value="1"/>
</dbReference>
<keyword evidence="1" id="KW-0413">Isomerase</keyword>
<dbReference type="InterPro" id="IPR037480">
    <property type="entry name" value="YihR-like"/>
</dbReference>
<protein>
    <submittedName>
        <fullName evidence="1">Aldose 1-epimerase</fullName>
        <ecNumber evidence="1">5.1.3.3</ecNumber>
    </submittedName>
</protein>
<dbReference type="OrthoDB" id="4739604at2"/>
<dbReference type="InterPro" id="IPR008183">
    <property type="entry name" value="Aldose_1/G6P_1-epimerase"/>
</dbReference>
<dbReference type="AlphaFoldDB" id="A0A3Q9IZR4"/>
<keyword evidence="2" id="KW-1185">Reference proteome</keyword>
<organism evidence="1 2">
    <name type="scientific">Microbacterium lemovicicum</name>
    <dbReference type="NCBI Taxonomy" id="1072463"/>
    <lineage>
        <taxon>Bacteria</taxon>
        <taxon>Bacillati</taxon>
        <taxon>Actinomycetota</taxon>
        <taxon>Actinomycetes</taxon>
        <taxon>Micrococcales</taxon>
        <taxon>Microbacteriaceae</taxon>
        <taxon>Microbacterium</taxon>
    </lineage>
</organism>